<evidence type="ECO:0000256" key="4">
    <source>
        <dbReference type="ARBA" id="ARBA00022786"/>
    </source>
</evidence>
<evidence type="ECO:0000256" key="3">
    <source>
        <dbReference type="ARBA" id="ARBA00022670"/>
    </source>
</evidence>
<evidence type="ECO:0000256" key="6">
    <source>
        <dbReference type="ARBA" id="ARBA00022807"/>
    </source>
</evidence>
<dbReference type="Proteomes" id="UP001148614">
    <property type="component" value="Unassembled WGS sequence"/>
</dbReference>
<sequence>MSLTVICSGLSLFATDWLVGHRNSCSGRGYSGTLTLRDRCVLPGKVLPVDLASASLPEPLDKAVRQSQEFTNHVFCLTAMELRINHDDRSGLDTASAYEARCLQLAEQIDQVFTKVGTTYDSDPEHMSAMVLMLFTLWVRLDKYVIAACPLLGDYRPVFSPELLDVLQLPTISAMRRLQDIQMHLDQRQSRCRYGTILDKLDQNCLAMRYVAQSAEMRSLGTRIQDASDQARVAKEAEWKRECEAYDNHTVAISNGTCCCSWSSGRRDVRGCTKCWHWRVRNRMKMQIREAFLPSSNPARAAVLFELAIPNYLAAYRNATWRILSVLAHPARPKVTSKPEIELRGCGPLQPHMRADVQGISLASSIKSFTQTHYKFSAGRPPLDAVLLPFAARFELYDRISGIWVKDLNQPLTLQHLCGIYVPRGLQSTILQASRHPPPVVDGPSSYEIQANQSECPSDMSVHEFTAYQKLLAGKLRRWPNILVEMGSSNLNLSSEDSMRVLCQLAAQAGPQLPGDVFRAAHVIFKESTFLERLAEVVEKRLRSILTNWREHNCMELFITLSLRLWSLSSGAARSRAVALLESARDATLEWITRLRTEVRTAVDAGAAEGTATYGLYAALLCRRTFTVYIELTQAISPKSLTSWIQASMALQENLFVDIDGLPQTLRSMFVRDAKKAYQIQPLLQTAIQAHPTSVGIAIAQSWSDSSEEVSILFSAWNFLPPPNDRWITATVSEAQESSSFSQRVHCNIVEGHVLVNGKPRGKLPLEIRNSPVIKDMFGNQHLLTYPSTLPGMTHRLANFVHGQEVHFGLRGEQVVVRSRSKNGLLELVPKEVFSGLDGFDLPAELMDNCVHWLNLNTACLEVRRKPTIWIKRPRDWIVDIPGRRATRGGKVNLVDPRSDVFTQVAGIFRHFERPEKLTVFQPQAYNGKLSVELRHLDLSFYANKAGLLECRQLKAEVDPNQDAGTWYGLESKLVLRDVVSRRRSILVPLGQPMYQRRGVHVDVRIKGADDYGTYQIDEVVGRISCPPEPRLVYTKALYHAVTSFYLPDILTKRTGTEEAFHILRLGAAQPWIPLGSVTHPILNVLKSLSPHREYYPPEIKRLQKVQWDEHLTVTIQHDGYEPLVQAIMSKSNRLKKFANAVAMDFDLSDLSHLRYRGENRRLLYERPAHYAPNQAVDDSVYIPRDRKVTPRATQVYEVAVLVFKRCPSLNMTNTLLSVLESYAVIGGFHGNDSFLPNCSPLIRQIDDPINERWGDFVNVCRHADDQAPLLFRLGLLAFGSNADMDAVRSLAAFASIGKLKSIQAPKYSSFVNFKSRGRPSLQSLQELIVPAHLPFKHRYRVGNKMRDREGRNAQEHKELCEEEACRFVSLVLEQWPTPAAELSTWNFETDVLDVALALDKIAPEWERRRTNSELEGYISQVQEVLDSFEDCWDGAALLDWEDKAPAFVGVKHGQPIVPLARDLVFKPCRRLGNEVSNIHFKTQGAAVRDSASNIPERKPSTEATELEGILARFANSPDALRQQYAEDIHQSLAALKKTDQMLQSNAQVPIPIPTLNTIIHAKEQAYNRTTHHLQQISTALAANDPRSAWLQLSAGWPCINPTTVLELLRSMNSYDFGSGMKEALVSYGLVITELQRLERIQDALLRDDKRMLDEELPVAQAIIAPSSGENSLLQMAMGKGKTSWIVPMVIAVLANGKELSRLLVPKALLMQTAQMIQLRLGGLVGREIRHVPFSRKTRATPEIVKLYEDLHRDTRDLSGLILTSWDHVLSYKLGGWQHLADGKLEAASRMIDFQCWLEGNCRDVLDECDVTLSVKTQLNYPSGSEMAVDGHPFRWQVAEELLGLVCDYIPMLQDRFPDNIDVVERPGSFPVLHLESDAQNALHDRIIEDISAGRTMFLRLLDSNSSPNRQQILRQALLQQRFDGDIFAQAVNTFEDPQTASKMLLTIRGILTNRLLIICLNKRWNVQYGLHPTRDPVAVPFEAKGVPSEHCRQFQQSLQHVLQSEDPAAQYDWWTSGCNSLPEALHHWNTVNVDDAGQTEEMWQHLRLNRIVVNHYMNHFVFPAHARQFDIKLQASAWDLPLSSKEHCGARTTDLAGPMTTQTSAEVLAYLLQPRNRGYQITTDEKGRRLTEAGLLRQVHAKGIRILIDAGAYILEMDNRTLAKTWLAIDHEAKAAVYFRGDNRAWVHFRDATKNDIPLLATPFADNLGECLIYLDEAHTRGIDLKLPASAHGALTLALKQTKDYIMQAAMRLRQLGTTQSVTFFAPPDVDQSIKDFCRPAANARLDSSHVICWLLEQTCRANKDLQPLYVAQGLDFCRRTDAAWRYCNFLVDTEQCKKLLEVLQQTERQTLEQMYGGTSGSSLPVATEHIAAPQLQGFAAQLRRICSKSDAVQTGALEEVEQEREVQVQVEQERQVQKPPRYEALAFPGLHPAISHFARTGVLETTPSTHEDCGVEQAFVCMARSNVGRRYGVRRTGSRLFVSKEFGKTVVYGKEEGVVDNFLRPVEWILWSPSTQTALVIIPEEAELLIPRLRLRANKPSVYLVAYAAPVTKAMACFNSLQYYSLPRLPTEHIFPEWFRIEIGILAGRLKRREAATGKSDEPRLFSDDNVSFLLEWLTLRRKTHDILHTPVGYICTGRTLENGQYM</sequence>
<comment type="catalytic activity">
    <reaction evidence="1">
        <text>Thiol-dependent hydrolysis of ester, thioester, amide, peptide and isopeptide bonds formed by the C-terminal Gly of ubiquitin (a 76-residue protein attached to proteins as an intracellular targeting signal).</text>
        <dbReference type="EC" id="3.4.19.12"/>
    </reaction>
</comment>
<dbReference type="GO" id="GO:0004843">
    <property type="term" value="F:cysteine-type deubiquitinase activity"/>
    <property type="evidence" value="ECO:0007669"/>
    <property type="project" value="UniProtKB-EC"/>
</dbReference>
<gene>
    <name evidence="9" type="ORF">NPX13_g7345</name>
</gene>
<dbReference type="PANTHER" id="PTHR13367:SF33">
    <property type="entry name" value="P-LOOP CONTAINING NUCLEOSIDE TRIPHOSPHATE HYDROLASE PROTEIN"/>
    <property type="match status" value="1"/>
</dbReference>
<feature type="domain" description="DUF3638" evidence="8">
    <location>
        <begin position="1656"/>
        <end position="1853"/>
    </location>
</feature>
<evidence type="ECO:0000256" key="7">
    <source>
        <dbReference type="SAM" id="SignalP"/>
    </source>
</evidence>
<evidence type="ECO:0000313" key="10">
    <source>
        <dbReference type="Proteomes" id="UP001148614"/>
    </source>
</evidence>
<name>A0A9W8NA66_9PEZI</name>
<proteinExistence type="predicted"/>
<keyword evidence="10" id="KW-1185">Reference proteome</keyword>
<evidence type="ECO:0000256" key="1">
    <source>
        <dbReference type="ARBA" id="ARBA00000707"/>
    </source>
</evidence>
<keyword evidence="6" id="KW-0788">Thiol protease</keyword>
<keyword evidence="4" id="KW-0833">Ubl conjugation pathway</keyword>
<dbReference type="EMBL" id="JANPWZ010001432">
    <property type="protein sequence ID" value="KAJ3565847.1"/>
    <property type="molecule type" value="Genomic_DNA"/>
</dbReference>
<feature type="signal peptide" evidence="7">
    <location>
        <begin position="1"/>
        <end position="15"/>
    </location>
</feature>
<organism evidence="9 10">
    <name type="scientific">Xylaria arbuscula</name>
    <dbReference type="NCBI Taxonomy" id="114810"/>
    <lineage>
        <taxon>Eukaryota</taxon>
        <taxon>Fungi</taxon>
        <taxon>Dikarya</taxon>
        <taxon>Ascomycota</taxon>
        <taxon>Pezizomycotina</taxon>
        <taxon>Sordariomycetes</taxon>
        <taxon>Xylariomycetidae</taxon>
        <taxon>Xylariales</taxon>
        <taxon>Xylariaceae</taxon>
        <taxon>Xylaria</taxon>
    </lineage>
</organism>
<reference evidence="9" key="1">
    <citation type="submission" date="2022-07" db="EMBL/GenBank/DDBJ databases">
        <title>Genome Sequence of Xylaria arbuscula.</title>
        <authorList>
            <person name="Buettner E."/>
        </authorList>
    </citation>
    <scope>NUCLEOTIDE SEQUENCE</scope>
    <source>
        <strain evidence="9">VT107</strain>
    </source>
</reference>
<dbReference type="EC" id="3.4.19.12" evidence="2"/>
<dbReference type="PANTHER" id="PTHR13367">
    <property type="entry name" value="UBIQUITIN THIOESTERASE"/>
    <property type="match status" value="1"/>
</dbReference>
<dbReference type="InterPro" id="IPR051346">
    <property type="entry name" value="OTU_Deubiquitinase"/>
</dbReference>
<evidence type="ECO:0000259" key="8">
    <source>
        <dbReference type="Pfam" id="PF12340"/>
    </source>
</evidence>
<keyword evidence="7" id="KW-0732">Signal</keyword>
<dbReference type="InterPro" id="IPR022099">
    <property type="entry name" value="DUF3638"/>
</dbReference>
<accession>A0A9W8NA66</accession>
<protein>
    <recommendedName>
        <fullName evidence="2">ubiquitinyl hydrolase 1</fullName>
        <ecNumber evidence="2">3.4.19.12</ecNumber>
    </recommendedName>
</protein>
<keyword evidence="3" id="KW-0645">Protease</keyword>
<evidence type="ECO:0000256" key="2">
    <source>
        <dbReference type="ARBA" id="ARBA00012759"/>
    </source>
</evidence>
<feature type="chain" id="PRO_5040922934" description="ubiquitinyl hydrolase 1" evidence="7">
    <location>
        <begin position="16"/>
        <end position="2649"/>
    </location>
</feature>
<evidence type="ECO:0000313" key="9">
    <source>
        <dbReference type="EMBL" id="KAJ3565847.1"/>
    </source>
</evidence>
<dbReference type="Pfam" id="PF12340">
    <property type="entry name" value="DUF3638"/>
    <property type="match status" value="1"/>
</dbReference>
<comment type="caution">
    <text evidence="9">The sequence shown here is derived from an EMBL/GenBank/DDBJ whole genome shotgun (WGS) entry which is preliminary data.</text>
</comment>
<dbReference type="VEuPathDB" id="FungiDB:F4678DRAFT_455700"/>
<dbReference type="GO" id="GO:0006508">
    <property type="term" value="P:proteolysis"/>
    <property type="evidence" value="ECO:0007669"/>
    <property type="project" value="UniProtKB-KW"/>
</dbReference>
<keyword evidence="5" id="KW-0378">Hydrolase</keyword>
<evidence type="ECO:0000256" key="5">
    <source>
        <dbReference type="ARBA" id="ARBA00022801"/>
    </source>
</evidence>